<protein>
    <recommendedName>
        <fullName evidence="2">DUF1707 domain-containing protein</fullName>
    </recommendedName>
</protein>
<gene>
    <name evidence="3" type="ORF">FB382_004076</name>
</gene>
<sequence>MSEQHLRMSDAEREQAAAELGEHYAQGRLTAEEHAERLDQVWAARTRGELTPIFSDLPGQFGRTQQRATFTAPRSPSYDGRRGGPFRRGIPGPVFVVLAILLVFTVVTHLPLIVLGLLVWWFVATRHHRHHPLARGRRC</sequence>
<organism evidence="3 4">
    <name type="scientific">Nocardioides ginsengisegetis</name>
    <dbReference type="NCBI Taxonomy" id="661491"/>
    <lineage>
        <taxon>Bacteria</taxon>
        <taxon>Bacillati</taxon>
        <taxon>Actinomycetota</taxon>
        <taxon>Actinomycetes</taxon>
        <taxon>Propionibacteriales</taxon>
        <taxon>Nocardioidaceae</taxon>
        <taxon>Nocardioides</taxon>
    </lineage>
</organism>
<name>A0A7W3J3Q2_9ACTN</name>
<keyword evidence="4" id="KW-1185">Reference proteome</keyword>
<evidence type="ECO:0000256" key="1">
    <source>
        <dbReference type="SAM" id="Phobius"/>
    </source>
</evidence>
<proteinExistence type="predicted"/>
<dbReference type="Proteomes" id="UP000580910">
    <property type="component" value="Unassembled WGS sequence"/>
</dbReference>
<dbReference type="Pfam" id="PF08044">
    <property type="entry name" value="DUF1707"/>
    <property type="match status" value="1"/>
</dbReference>
<feature type="transmembrane region" description="Helical" evidence="1">
    <location>
        <begin position="94"/>
        <end position="123"/>
    </location>
</feature>
<dbReference type="AlphaFoldDB" id="A0A7W3J3Q2"/>
<accession>A0A7W3J3Q2</accession>
<dbReference type="RefSeq" id="WP_220481944.1">
    <property type="nucleotide sequence ID" value="NZ_JACGXA010000003.1"/>
</dbReference>
<feature type="domain" description="DUF1707" evidence="2">
    <location>
        <begin position="6"/>
        <end position="58"/>
    </location>
</feature>
<evidence type="ECO:0000259" key="2">
    <source>
        <dbReference type="Pfam" id="PF08044"/>
    </source>
</evidence>
<comment type="caution">
    <text evidence="3">The sequence shown here is derived from an EMBL/GenBank/DDBJ whole genome shotgun (WGS) entry which is preliminary data.</text>
</comment>
<dbReference type="InterPro" id="IPR012551">
    <property type="entry name" value="DUF1707_SHOCT-like"/>
</dbReference>
<dbReference type="PANTHER" id="PTHR40763:SF4">
    <property type="entry name" value="DUF1707 DOMAIN-CONTAINING PROTEIN"/>
    <property type="match status" value="1"/>
</dbReference>
<dbReference type="EMBL" id="JACGXA010000003">
    <property type="protein sequence ID" value="MBA8805731.1"/>
    <property type="molecule type" value="Genomic_DNA"/>
</dbReference>
<evidence type="ECO:0000313" key="4">
    <source>
        <dbReference type="Proteomes" id="UP000580910"/>
    </source>
</evidence>
<keyword evidence="1" id="KW-0812">Transmembrane</keyword>
<keyword evidence="1" id="KW-1133">Transmembrane helix</keyword>
<reference evidence="3 4" key="1">
    <citation type="submission" date="2020-07" db="EMBL/GenBank/DDBJ databases">
        <title>Sequencing the genomes of 1000 actinobacteria strains.</title>
        <authorList>
            <person name="Klenk H.-P."/>
        </authorList>
    </citation>
    <scope>NUCLEOTIDE SEQUENCE [LARGE SCALE GENOMIC DNA]</scope>
    <source>
        <strain evidence="3 4">DSM 21349</strain>
    </source>
</reference>
<evidence type="ECO:0000313" key="3">
    <source>
        <dbReference type="EMBL" id="MBA8805731.1"/>
    </source>
</evidence>
<dbReference type="PANTHER" id="PTHR40763">
    <property type="entry name" value="MEMBRANE PROTEIN-RELATED"/>
    <property type="match status" value="1"/>
</dbReference>
<keyword evidence="1" id="KW-0472">Membrane</keyword>